<dbReference type="RefSeq" id="WP_057281066.1">
    <property type="nucleotide sequence ID" value="NZ_CZBF01000001.1"/>
</dbReference>
<evidence type="ECO:0000313" key="1">
    <source>
        <dbReference type="EMBL" id="CUP28982.1"/>
    </source>
</evidence>
<dbReference type="Proteomes" id="UP000095788">
    <property type="component" value="Unassembled WGS sequence"/>
</dbReference>
<gene>
    <name evidence="1" type="ORF">ERS852554_00231</name>
</gene>
<proteinExistence type="predicted"/>
<accession>A0A174LXS9</accession>
<protein>
    <submittedName>
        <fullName evidence="1">Uncharacterized protein</fullName>
    </submittedName>
</protein>
<evidence type="ECO:0000313" key="2">
    <source>
        <dbReference type="Proteomes" id="UP000095788"/>
    </source>
</evidence>
<name>A0A174LXS9_BACUN</name>
<sequence>MVVSKYYITKSFDKTTGHIRHTIIKDGKTVYDMTFKLTPNSNIPFSPIDFLEASLNGEQIIIVPQYYRELQNIAFELHLLNACKSNDEKREISFANKIKGLINRIISLFT</sequence>
<organism evidence="1 2">
    <name type="scientific">Bacteroides uniformis</name>
    <dbReference type="NCBI Taxonomy" id="820"/>
    <lineage>
        <taxon>Bacteria</taxon>
        <taxon>Pseudomonadati</taxon>
        <taxon>Bacteroidota</taxon>
        <taxon>Bacteroidia</taxon>
        <taxon>Bacteroidales</taxon>
        <taxon>Bacteroidaceae</taxon>
        <taxon>Bacteroides</taxon>
    </lineage>
</organism>
<dbReference type="EMBL" id="CZBF01000001">
    <property type="protein sequence ID" value="CUP28982.1"/>
    <property type="molecule type" value="Genomic_DNA"/>
</dbReference>
<dbReference type="AlphaFoldDB" id="A0A174LXS9"/>
<reference evidence="1 2" key="1">
    <citation type="submission" date="2015-09" db="EMBL/GenBank/DDBJ databases">
        <authorList>
            <consortium name="Pathogen Informatics"/>
        </authorList>
    </citation>
    <scope>NUCLEOTIDE SEQUENCE [LARGE SCALE GENOMIC DNA]</scope>
    <source>
        <strain evidence="1 2">2789STDY5834942</strain>
    </source>
</reference>